<proteinExistence type="inferred from homology"/>
<dbReference type="EC" id="2.6.1.-" evidence="1"/>
<evidence type="ECO:0000313" key="4">
    <source>
        <dbReference type="Proteomes" id="UP000186341"/>
    </source>
</evidence>
<dbReference type="InterPro" id="IPR015424">
    <property type="entry name" value="PyrdxlP-dep_Trfase"/>
</dbReference>
<dbReference type="PROSITE" id="PS00105">
    <property type="entry name" value="AA_TRANSFER_CLASS_1"/>
    <property type="match status" value="1"/>
</dbReference>
<dbReference type="InterPro" id="IPR015422">
    <property type="entry name" value="PyrdxlP-dep_Trfase_small"/>
</dbReference>
<dbReference type="InterPro" id="IPR004838">
    <property type="entry name" value="NHTrfase_class1_PyrdxlP-BS"/>
</dbReference>
<dbReference type="PANTHER" id="PTHR43510">
    <property type="entry name" value="AMINOTRANSFERASE FUNCTION, HYPOTHETICAL (EUROFUNG)"/>
    <property type="match status" value="1"/>
</dbReference>
<dbReference type="CDD" id="cd00609">
    <property type="entry name" value="AAT_like"/>
    <property type="match status" value="1"/>
</dbReference>
<name>A0A1U7NE77_9FIRM</name>
<keyword evidence="4" id="KW-1185">Reference proteome</keyword>
<dbReference type="AlphaFoldDB" id="A0A1U7NE77"/>
<keyword evidence="1" id="KW-0032">Aminotransferase</keyword>
<dbReference type="PANTHER" id="PTHR43510:SF1">
    <property type="entry name" value="AMINOTRANSFERASE FUNCTION, HYPOTHETICAL (EUROFUNG)"/>
    <property type="match status" value="1"/>
</dbReference>
<protein>
    <recommendedName>
        <fullName evidence="1">Aminotransferase</fullName>
        <ecNumber evidence="1">2.6.1.-</ecNumber>
    </recommendedName>
</protein>
<dbReference type="Gene3D" id="3.90.1150.10">
    <property type="entry name" value="Aspartate Aminotransferase, domain 1"/>
    <property type="match status" value="1"/>
</dbReference>
<dbReference type="OrthoDB" id="9802328at2"/>
<comment type="cofactor">
    <cofactor evidence="1">
        <name>pyridoxal 5'-phosphate</name>
        <dbReference type="ChEBI" id="CHEBI:597326"/>
    </cofactor>
</comment>
<evidence type="ECO:0000256" key="1">
    <source>
        <dbReference type="RuleBase" id="RU000481"/>
    </source>
</evidence>
<dbReference type="GeneID" id="82203438"/>
<feature type="domain" description="Aminotransferase class I/classII large" evidence="2">
    <location>
        <begin position="33"/>
        <end position="344"/>
    </location>
</feature>
<comment type="similarity">
    <text evidence="1">Belongs to the class-I pyridoxal-phosphate-dependent aminotransferase family.</text>
</comment>
<organism evidence="3 4">
    <name type="scientific">Ileibacterium valens</name>
    <dbReference type="NCBI Taxonomy" id="1862668"/>
    <lineage>
        <taxon>Bacteria</taxon>
        <taxon>Bacillati</taxon>
        <taxon>Bacillota</taxon>
        <taxon>Erysipelotrichia</taxon>
        <taxon>Erysipelotrichales</taxon>
        <taxon>Erysipelotrichaceae</taxon>
        <taxon>Ileibacterium</taxon>
    </lineage>
</organism>
<comment type="caution">
    <text evidence="3">The sequence shown here is derived from an EMBL/GenBank/DDBJ whole genome shotgun (WGS) entry which is preliminary data.</text>
</comment>
<dbReference type="InterPro" id="IPR015421">
    <property type="entry name" value="PyrdxlP-dep_Trfase_major"/>
</dbReference>
<dbReference type="InterPro" id="IPR004839">
    <property type="entry name" value="Aminotransferase_I/II_large"/>
</dbReference>
<dbReference type="Pfam" id="PF00155">
    <property type="entry name" value="Aminotran_1_2"/>
    <property type="match status" value="1"/>
</dbReference>
<dbReference type="EMBL" id="MPJW01000189">
    <property type="protein sequence ID" value="OLU37818.1"/>
    <property type="molecule type" value="Genomic_DNA"/>
</dbReference>
<keyword evidence="1" id="KW-0808">Transferase</keyword>
<dbReference type="Proteomes" id="UP000186341">
    <property type="component" value="Unassembled WGS sequence"/>
</dbReference>
<gene>
    <name evidence="3" type="ORF">BO222_09735</name>
</gene>
<dbReference type="GO" id="GO:0030170">
    <property type="term" value="F:pyridoxal phosphate binding"/>
    <property type="evidence" value="ECO:0007669"/>
    <property type="project" value="InterPro"/>
</dbReference>
<dbReference type="SUPFAM" id="SSF53383">
    <property type="entry name" value="PLP-dependent transferases"/>
    <property type="match status" value="1"/>
</dbReference>
<reference evidence="3 4" key="1">
    <citation type="submission" date="2016-11" db="EMBL/GenBank/DDBJ databases">
        <title>Description of two novel members of the family Erysipelotrichaceae: Ileibacterium lipovorans gen. nov., sp. nov. and Dubosiella newyorkensis, gen. nov., sp. nov.</title>
        <authorList>
            <person name="Cox L.M."/>
            <person name="Sohn J."/>
            <person name="Tyrrell K.L."/>
            <person name="Citron D.M."/>
            <person name="Lawson P.A."/>
            <person name="Patel N.B."/>
            <person name="Iizumi T."/>
            <person name="Perez-Perez G.I."/>
            <person name="Goldstein E.J."/>
            <person name="Blaser M.J."/>
        </authorList>
    </citation>
    <scope>NUCLEOTIDE SEQUENCE [LARGE SCALE GENOMIC DNA]</scope>
    <source>
        <strain evidence="3 4">NYU-BL-A3</strain>
    </source>
</reference>
<evidence type="ECO:0000259" key="2">
    <source>
        <dbReference type="Pfam" id="PF00155"/>
    </source>
</evidence>
<evidence type="ECO:0000313" key="3">
    <source>
        <dbReference type="EMBL" id="OLU37818.1"/>
    </source>
</evidence>
<sequence length="371" mass="42234">MKPASFLSEQWMTQYEHQARINLTDSSADSLSFEQLANFEPDLLKNLVLDYGTIEGDLRLREKILSFYKDRNPRTLAISHGCSEGSRLVMEVLLEAGDHVITYVPGYQQFWEIPEKMGCQVTLIELNEKDWSLDIEKLEKSINKKTKLLILNHPANPTGASLSNSQMLKIAEICKKHHVWILCDEVYLYPDEDHPSFNDLYDQAIVTSSLSKTLGLPGLRIGWIKGPESVVSDITLARDYSLISTGPLIDTLGYIALKHRDEIRKPIEKVIGHNRQTVDEWIGLQKDFEWVKPENGSLGFMKIVPITDSADFCRRLLDQTGIFFVPGSCFGKEGYVRIGLGFIHENIQGSLDEVRDFLQEYLKQNPSTLQK</sequence>
<dbReference type="Gene3D" id="3.40.640.10">
    <property type="entry name" value="Type I PLP-dependent aspartate aminotransferase-like (Major domain)"/>
    <property type="match status" value="1"/>
</dbReference>
<dbReference type="GO" id="GO:0008483">
    <property type="term" value="F:transaminase activity"/>
    <property type="evidence" value="ECO:0007669"/>
    <property type="project" value="UniProtKB-KW"/>
</dbReference>
<dbReference type="RefSeq" id="WP_075820618.1">
    <property type="nucleotide sequence ID" value="NZ_CAPNHH010000004.1"/>
</dbReference>
<accession>A0A1U7NE77</accession>